<evidence type="ECO:0000256" key="3">
    <source>
        <dbReference type="ARBA" id="ARBA00022832"/>
    </source>
</evidence>
<evidence type="ECO:0000256" key="1">
    <source>
        <dbReference type="ARBA" id="ARBA00022516"/>
    </source>
</evidence>
<dbReference type="InterPro" id="IPR023491">
    <property type="entry name" value="ACP_phosphodiesterase_gpbac"/>
</dbReference>
<dbReference type="GO" id="GO:0008770">
    <property type="term" value="F:[acyl-carrier-protein] phosphodiesterase activity"/>
    <property type="evidence" value="ECO:0007669"/>
    <property type="project" value="UniProtKB-UniRule"/>
</dbReference>
<dbReference type="RefSeq" id="WP_153857843.1">
    <property type="nucleotide sequence ID" value="NZ_CP045913.1"/>
</dbReference>
<dbReference type="InterPro" id="IPR007431">
    <property type="entry name" value="ACP_PD"/>
</dbReference>
<reference evidence="7 8" key="1">
    <citation type="submission" date="2019-11" db="EMBL/GenBank/DDBJ databases">
        <title>The Phosphoenolpyruvate Phosphotransferase System Regulates Serratia proteamaculans 336X Biofilm Formation and Wheat Roots colonization.</title>
        <authorList>
            <person name="Liu F."/>
        </authorList>
    </citation>
    <scope>NUCLEOTIDE SEQUENCE [LARGE SCALE GENOMIC DNA]</scope>
    <source>
        <strain evidence="7 8">336X</strain>
    </source>
</reference>
<keyword evidence="5 6" id="KW-0275">Fatty acid biosynthesis</keyword>
<dbReference type="Proteomes" id="UP000381260">
    <property type="component" value="Chromosome"/>
</dbReference>
<evidence type="ECO:0000256" key="5">
    <source>
        <dbReference type="ARBA" id="ARBA00023160"/>
    </source>
</evidence>
<evidence type="ECO:0000256" key="6">
    <source>
        <dbReference type="HAMAP-Rule" id="MF_01950"/>
    </source>
</evidence>
<dbReference type="EC" id="3.1.4.14" evidence="6"/>
<dbReference type="Pfam" id="PF04336">
    <property type="entry name" value="ACP_PD"/>
    <property type="match status" value="1"/>
</dbReference>
<organism evidence="7 8">
    <name type="scientific">Serratia proteamaculans</name>
    <dbReference type="NCBI Taxonomy" id="28151"/>
    <lineage>
        <taxon>Bacteria</taxon>
        <taxon>Pseudomonadati</taxon>
        <taxon>Pseudomonadota</taxon>
        <taxon>Gammaproteobacteria</taxon>
        <taxon>Enterobacterales</taxon>
        <taxon>Yersiniaceae</taxon>
        <taxon>Serratia</taxon>
    </lineage>
</organism>
<keyword evidence="3 6" id="KW-0276">Fatty acid metabolism</keyword>
<evidence type="ECO:0000256" key="4">
    <source>
        <dbReference type="ARBA" id="ARBA00023098"/>
    </source>
</evidence>
<keyword evidence="2 6" id="KW-0378">Hydrolase</keyword>
<dbReference type="GO" id="GO:0006633">
    <property type="term" value="P:fatty acid biosynthetic process"/>
    <property type="evidence" value="ECO:0007669"/>
    <property type="project" value="UniProtKB-UniRule"/>
</dbReference>
<evidence type="ECO:0000313" key="7">
    <source>
        <dbReference type="EMBL" id="QGH60314.1"/>
    </source>
</evidence>
<accession>A0A5Q2V7Z2</accession>
<dbReference type="EMBL" id="CP045913">
    <property type="protein sequence ID" value="QGH60314.1"/>
    <property type="molecule type" value="Genomic_DNA"/>
</dbReference>
<comment type="function">
    <text evidence="6">Converts holo-ACP to apo-ACP by hydrolytic cleavage of the phosphopantetheine prosthetic group from ACP.</text>
</comment>
<dbReference type="AlphaFoldDB" id="A0A5Q2V7Z2"/>
<name>A0A5Q2V7Z2_SERPR</name>
<sequence>MNYLAHLHLASLAESSLLGNLLADFVRGNPAGEYDPAVVAGIMMHRRVDVLTDSLPQVRACRAYFSEEHRRVAPITLDVVWDHFLARHWQQLEPSLSLQSFIQQAQGQILPHLPLTPPRFQNLNSYLWPERWLERYAELPFIGNVLAGMASRRPRLAALAGSFADVERNYHQLETQFWQFYPQMMQQAKDKQL</sequence>
<proteinExistence type="inferred from homology"/>
<keyword evidence="4 6" id="KW-0443">Lipid metabolism</keyword>
<dbReference type="PANTHER" id="PTHR38764">
    <property type="entry name" value="ACYL CARRIER PROTEIN PHOSPHODIESTERASE"/>
    <property type="match status" value="1"/>
</dbReference>
<keyword evidence="1 6" id="KW-0444">Lipid biosynthesis</keyword>
<evidence type="ECO:0000256" key="2">
    <source>
        <dbReference type="ARBA" id="ARBA00022801"/>
    </source>
</evidence>
<protein>
    <recommendedName>
        <fullName evidence="6">Acyl carrier protein phosphodiesterase</fullName>
        <shortName evidence="6">ACP phosphodiesterase</shortName>
        <ecNumber evidence="6">3.1.4.14</ecNumber>
    </recommendedName>
</protein>
<comment type="catalytic activity">
    <reaction evidence="6">
        <text>holo-[ACP] + H2O = apo-[ACP] + (R)-4'-phosphopantetheine + H(+)</text>
        <dbReference type="Rhea" id="RHEA:20537"/>
        <dbReference type="Rhea" id="RHEA-COMP:9685"/>
        <dbReference type="Rhea" id="RHEA-COMP:9690"/>
        <dbReference type="ChEBI" id="CHEBI:15377"/>
        <dbReference type="ChEBI" id="CHEBI:15378"/>
        <dbReference type="ChEBI" id="CHEBI:29999"/>
        <dbReference type="ChEBI" id="CHEBI:61723"/>
        <dbReference type="ChEBI" id="CHEBI:64479"/>
        <dbReference type="EC" id="3.1.4.14"/>
    </reaction>
</comment>
<evidence type="ECO:0000313" key="8">
    <source>
        <dbReference type="Proteomes" id="UP000381260"/>
    </source>
</evidence>
<gene>
    <name evidence="6" type="primary">acpH</name>
    <name evidence="7" type="ORF">GHV41_05420</name>
</gene>
<dbReference type="PIRSF" id="PIRSF011489">
    <property type="entry name" value="DUF479"/>
    <property type="match status" value="1"/>
</dbReference>
<dbReference type="PANTHER" id="PTHR38764:SF1">
    <property type="entry name" value="ACYL CARRIER PROTEIN PHOSPHODIESTERASE"/>
    <property type="match status" value="1"/>
</dbReference>
<dbReference type="HAMAP" id="MF_01950">
    <property type="entry name" value="AcpH"/>
    <property type="match status" value="1"/>
</dbReference>
<comment type="similarity">
    <text evidence="6">Belongs to the AcpH family.</text>
</comment>